<dbReference type="EMBL" id="CP053564">
    <property type="protein sequence ID" value="QJY49925.1"/>
    <property type="molecule type" value="Genomic_DNA"/>
</dbReference>
<evidence type="ECO:0000313" key="3">
    <source>
        <dbReference type="Proteomes" id="UP000505377"/>
    </source>
</evidence>
<dbReference type="GO" id="GO:0016787">
    <property type="term" value="F:hydrolase activity"/>
    <property type="evidence" value="ECO:0007669"/>
    <property type="project" value="UniProtKB-KW"/>
</dbReference>
<evidence type="ECO:0000313" key="2">
    <source>
        <dbReference type="EMBL" id="QJY49925.1"/>
    </source>
</evidence>
<evidence type="ECO:0000259" key="1">
    <source>
        <dbReference type="Pfam" id="PF01557"/>
    </source>
</evidence>
<dbReference type="InterPro" id="IPR036663">
    <property type="entry name" value="Fumarylacetoacetase_C_sf"/>
</dbReference>
<organism evidence="2 3">
    <name type="scientific">Pseudonocardia broussonetiae</name>
    <dbReference type="NCBI Taxonomy" id="2736640"/>
    <lineage>
        <taxon>Bacteria</taxon>
        <taxon>Bacillati</taxon>
        <taxon>Actinomycetota</taxon>
        <taxon>Actinomycetes</taxon>
        <taxon>Pseudonocardiales</taxon>
        <taxon>Pseudonocardiaceae</taxon>
        <taxon>Pseudonocardia</taxon>
    </lineage>
</organism>
<feature type="domain" description="Fumarylacetoacetase-like C-terminal" evidence="1">
    <location>
        <begin position="117"/>
        <end position="312"/>
    </location>
</feature>
<reference evidence="2 3" key="1">
    <citation type="submission" date="2020-05" db="EMBL/GenBank/DDBJ databases">
        <authorList>
            <person name="Mo P."/>
        </authorList>
    </citation>
    <scope>NUCLEOTIDE SEQUENCE [LARGE SCALE GENOMIC DNA]</scope>
    <source>
        <strain evidence="2 3">Gen01</strain>
    </source>
</reference>
<dbReference type="RefSeq" id="WP_172166826.1">
    <property type="nucleotide sequence ID" value="NZ_CP053564.1"/>
</dbReference>
<dbReference type="InterPro" id="IPR011234">
    <property type="entry name" value="Fumarylacetoacetase-like_C"/>
</dbReference>
<dbReference type="Proteomes" id="UP000505377">
    <property type="component" value="Chromosome"/>
</dbReference>
<proteinExistence type="predicted"/>
<dbReference type="PANTHER" id="PTHR43211">
    <property type="entry name" value="FUMARYLACETOACETATE HYDROLASE"/>
    <property type="match status" value="1"/>
</dbReference>
<gene>
    <name evidence="2" type="ORF">HOP40_32610</name>
</gene>
<dbReference type="SUPFAM" id="SSF56529">
    <property type="entry name" value="FAH"/>
    <property type="match status" value="1"/>
</dbReference>
<name>A0A6M6JRI6_9PSEU</name>
<dbReference type="Pfam" id="PF01557">
    <property type="entry name" value="FAA_hydrolase"/>
    <property type="match status" value="1"/>
</dbReference>
<dbReference type="AlphaFoldDB" id="A0A6M6JRI6"/>
<dbReference type="KEGG" id="pbro:HOP40_32610"/>
<dbReference type="Gene3D" id="3.90.850.10">
    <property type="entry name" value="Fumarylacetoacetase-like, C-terminal domain"/>
    <property type="match status" value="1"/>
</dbReference>
<sequence length="329" mass="35033">MRLVTYALEGPDGTVLRAGVLRGGSVVDIDGALAAAGLPARGGGEPGGSSQLIRIIAGGEQALDEVRESCDAAASAGREAPVVHSADAVRLVAPLPRPNSLRDYLVVEEHVRGCVAAGVLAAVPDEWYRIPAHYKGNVDEIYGPDDTVPWPAYTDRLDYELEVCAVIGARGRRIRASEADRHVVGYTLYNDWSARDIQSREMSIGIGPGIAKDFGSSIGPCIATPDEFDPRTSRLQARVDGEVWSTGTLGTMQFSFEEIVEWTSQEQTLQPGDLLGSGTVGKGCGVEIGRWIGQGSVVELEADGIGVLRNRVGRKGEGPTRVVDVDRTR</sequence>
<accession>A0A6M6JRI6</accession>
<dbReference type="PANTHER" id="PTHR43211:SF1">
    <property type="entry name" value="BLL6422 PROTEIN"/>
    <property type="match status" value="1"/>
</dbReference>
<protein>
    <submittedName>
        <fullName evidence="2">Fumarylacetoacetate hydrolase family protein</fullName>
    </submittedName>
</protein>
<keyword evidence="3" id="KW-1185">Reference proteome</keyword>
<keyword evidence="2" id="KW-0378">Hydrolase</keyword>